<dbReference type="InterPro" id="IPR036271">
    <property type="entry name" value="Tet_transcr_reg_TetR-rel_C_sf"/>
</dbReference>
<organism evidence="6 7">
    <name type="scientific">Nonomuraea marmarensis</name>
    <dbReference type="NCBI Taxonomy" id="3351344"/>
    <lineage>
        <taxon>Bacteria</taxon>
        <taxon>Bacillati</taxon>
        <taxon>Actinomycetota</taxon>
        <taxon>Actinomycetes</taxon>
        <taxon>Streptosporangiales</taxon>
        <taxon>Streptosporangiaceae</taxon>
        <taxon>Nonomuraea</taxon>
    </lineage>
</organism>
<reference evidence="6 7" key="1">
    <citation type="submission" date="2024-10" db="EMBL/GenBank/DDBJ databases">
        <authorList>
            <person name="Topkara A.R."/>
            <person name="Saygin H."/>
        </authorList>
    </citation>
    <scope>NUCLEOTIDE SEQUENCE [LARGE SCALE GENOMIC DNA]</scope>
    <source>
        <strain evidence="6 7">M3C6</strain>
    </source>
</reference>
<dbReference type="RefSeq" id="WP_393163524.1">
    <property type="nucleotide sequence ID" value="NZ_JBICRM010000004.1"/>
</dbReference>
<dbReference type="Pfam" id="PF21597">
    <property type="entry name" value="TetR_C_43"/>
    <property type="match status" value="1"/>
</dbReference>
<keyword evidence="1" id="KW-0805">Transcription regulation</keyword>
<keyword evidence="3" id="KW-0804">Transcription</keyword>
<dbReference type="PANTHER" id="PTHR30055">
    <property type="entry name" value="HTH-TYPE TRANSCRIPTIONAL REGULATOR RUTR"/>
    <property type="match status" value="1"/>
</dbReference>
<keyword evidence="7" id="KW-1185">Reference proteome</keyword>
<evidence type="ECO:0000259" key="5">
    <source>
        <dbReference type="PROSITE" id="PS50977"/>
    </source>
</evidence>
<gene>
    <name evidence="6" type="ORF">ACFLIM_07925</name>
</gene>
<sequence>MAGEPRADARRNRERILMVARVVVAEQGTEASLRDIARRAEVGLGTLYRHFPTREALLEALLRQGFDRLAARAEALADAGSPREALLEWLRDFAGGAGAYRGLAGSMMATLNDEASPLYASCHGMQAAAGRLLERAQAVGHIRGDIDGTDLFALVNALSWITDQAPSLAPRRDHLFSLVMDGLAAPERGGTKRLT</sequence>
<dbReference type="InterPro" id="IPR049445">
    <property type="entry name" value="TetR_SbtR-like_C"/>
</dbReference>
<keyword evidence="2 4" id="KW-0238">DNA-binding</keyword>
<evidence type="ECO:0000256" key="1">
    <source>
        <dbReference type="ARBA" id="ARBA00023015"/>
    </source>
</evidence>
<protein>
    <submittedName>
        <fullName evidence="6">TetR/AcrR family transcriptional regulator</fullName>
    </submittedName>
</protein>
<dbReference type="Gene3D" id="1.10.357.10">
    <property type="entry name" value="Tetracycline Repressor, domain 2"/>
    <property type="match status" value="1"/>
</dbReference>
<dbReference type="Proteomes" id="UP001603978">
    <property type="component" value="Unassembled WGS sequence"/>
</dbReference>
<evidence type="ECO:0000313" key="6">
    <source>
        <dbReference type="EMBL" id="MFG1703106.1"/>
    </source>
</evidence>
<evidence type="ECO:0000256" key="3">
    <source>
        <dbReference type="ARBA" id="ARBA00023163"/>
    </source>
</evidence>
<dbReference type="SUPFAM" id="SSF48498">
    <property type="entry name" value="Tetracyclin repressor-like, C-terminal domain"/>
    <property type="match status" value="1"/>
</dbReference>
<accession>A0ABW7A9A2</accession>
<proteinExistence type="predicted"/>
<dbReference type="PANTHER" id="PTHR30055:SF234">
    <property type="entry name" value="HTH-TYPE TRANSCRIPTIONAL REGULATOR BETI"/>
    <property type="match status" value="1"/>
</dbReference>
<feature type="domain" description="HTH tetR-type" evidence="5">
    <location>
        <begin position="10"/>
        <end position="69"/>
    </location>
</feature>
<comment type="caution">
    <text evidence="6">The sequence shown here is derived from an EMBL/GenBank/DDBJ whole genome shotgun (WGS) entry which is preliminary data.</text>
</comment>
<dbReference type="SUPFAM" id="SSF46689">
    <property type="entry name" value="Homeodomain-like"/>
    <property type="match status" value="1"/>
</dbReference>
<dbReference type="Pfam" id="PF00440">
    <property type="entry name" value="TetR_N"/>
    <property type="match status" value="1"/>
</dbReference>
<evidence type="ECO:0000313" key="7">
    <source>
        <dbReference type="Proteomes" id="UP001603978"/>
    </source>
</evidence>
<dbReference type="InterPro" id="IPR050109">
    <property type="entry name" value="HTH-type_TetR-like_transc_reg"/>
</dbReference>
<dbReference type="PROSITE" id="PS50977">
    <property type="entry name" value="HTH_TETR_2"/>
    <property type="match status" value="1"/>
</dbReference>
<dbReference type="InterPro" id="IPR009057">
    <property type="entry name" value="Homeodomain-like_sf"/>
</dbReference>
<evidence type="ECO:0000256" key="4">
    <source>
        <dbReference type="PROSITE-ProRule" id="PRU00335"/>
    </source>
</evidence>
<dbReference type="EMBL" id="JBICRM010000004">
    <property type="protein sequence ID" value="MFG1703106.1"/>
    <property type="molecule type" value="Genomic_DNA"/>
</dbReference>
<dbReference type="PRINTS" id="PR00455">
    <property type="entry name" value="HTHTETR"/>
</dbReference>
<feature type="DNA-binding region" description="H-T-H motif" evidence="4">
    <location>
        <begin position="32"/>
        <end position="51"/>
    </location>
</feature>
<evidence type="ECO:0000256" key="2">
    <source>
        <dbReference type="ARBA" id="ARBA00023125"/>
    </source>
</evidence>
<name>A0ABW7A9A2_9ACTN</name>
<dbReference type="InterPro" id="IPR001647">
    <property type="entry name" value="HTH_TetR"/>
</dbReference>